<feature type="region of interest" description="Disordered" evidence="1">
    <location>
        <begin position="1"/>
        <end position="148"/>
    </location>
</feature>
<dbReference type="GO" id="GO:0051017">
    <property type="term" value="P:actin filament bundle assembly"/>
    <property type="evidence" value="ECO:0007669"/>
    <property type="project" value="TreeGrafter"/>
</dbReference>
<protein>
    <recommendedName>
        <fullName evidence="4">Caldesmon 1b</fullName>
    </recommendedName>
</protein>
<evidence type="ECO:0008006" key="4">
    <source>
        <dbReference type="Google" id="ProtNLM"/>
    </source>
</evidence>
<feature type="compositionally biased region" description="Low complexity" evidence="1">
    <location>
        <begin position="118"/>
        <end position="129"/>
    </location>
</feature>
<proteinExistence type="predicted"/>
<evidence type="ECO:0000313" key="3">
    <source>
        <dbReference type="Proteomes" id="UP000314983"/>
    </source>
</evidence>
<dbReference type="GeneTree" id="ENSGT00940000153901"/>
<dbReference type="AlphaFoldDB" id="A0AAY5E7E8"/>
<reference evidence="2" key="2">
    <citation type="submission" date="2025-08" db="UniProtKB">
        <authorList>
            <consortium name="Ensembl"/>
        </authorList>
    </citation>
    <scope>IDENTIFICATION</scope>
</reference>
<dbReference type="GO" id="GO:0015629">
    <property type="term" value="C:actin cytoskeleton"/>
    <property type="evidence" value="ECO:0007669"/>
    <property type="project" value="TreeGrafter"/>
</dbReference>
<organism evidence="2 3">
    <name type="scientific">Electrophorus electricus</name>
    <name type="common">Electric eel</name>
    <name type="synonym">Gymnotus electricus</name>
    <dbReference type="NCBI Taxonomy" id="8005"/>
    <lineage>
        <taxon>Eukaryota</taxon>
        <taxon>Metazoa</taxon>
        <taxon>Chordata</taxon>
        <taxon>Craniata</taxon>
        <taxon>Vertebrata</taxon>
        <taxon>Euteleostomi</taxon>
        <taxon>Actinopterygii</taxon>
        <taxon>Neopterygii</taxon>
        <taxon>Teleostei</taxon>
        <taxon>Ostariophysi</taxon>
        <taxon>Gymnotiformes</taxon>
        <taxon>Gymnotoidei</taxon>
        <taxon>Gymnotidae</taxon>
        <taxon>Electrophorus</taxon>
    </lineage>
</organism>
<evidence type="ECO:0000313" key="2">
    <source>
        <dbReference type="Ensembl" id="ENSEEEP00000052758.1"/>
    </source>
</evidence>
<dbReference type="Ensembl" id="ENSEEET00000054568.1">
    <property type="protein sequence ID" value="ENSEEEP00000052758.1"/>
    <property type="gene ID" value="ENSEEEG00000021880.2"/>
</dbReference>
<dbReference type="GO" id="GO:0017022">
    <property type="term" value="F:myosin binding"/>
    <property type="evidence" value="ECO:0007669"/>
    <property type="project" value="TreeGrafter"/>
</dbReference>
<feature type="compositionally biased region" description="Basic and acidic residues" evidence="1">
    <location>
        <begin position="84"/>
        <end position="96"/>
    </location>
</feature>
<dbReference type="PANTHER" id="PTHR18949:SF0">
    <property type="entry name" value="CALDESMON"/>
    <property type="match status" value="1"/>
</dbReference>
<sequence length="441" mass="50362">RQERLRNMENEEMSSTATDLNSTNSVTETGFSMLISTPATNDDDQALLERLAKREERRQRRMKEAMERQKEFDPTITDGDAAISEDRPSRRSPLRDTDEESGISSWREKEGKKEEAKVQVQVTVGVTEEAVQKKEDEEEEEKPQTSYLTEQVIVSVLKPLKLSSHFDRMNEHKVQKQDPMVKQEAERKLVELKRLRNQAESEEFEKMKQKQQSAEVELEELKKKREERKKILEEEEKQKKQQLEEKKTKEERQKMREEIERRRAEAAEKKRQKEESSEESKAPFKCMSPKGASTKLNKLQSNFFRTSKAPHTPIVCKIGNRLEQYTSATKDVKSPKSPVKDLPAVEGVRNIKSMWEKGNVQSSASPGPATPDTAGINIGAAGRINSWKAKTPETKTAETKIPEAKPAETKPFGGYSCQSVNTVTPPGANGECLNPHRKDHQ</sequence>
<accession>A0AAY5E7E8</accession>
<feature type="compositionally biased region" description="Basic and acidic residues" evidence="1">
    <location>
        <begin position="106"/>
        <end position="117"/>
    </location>
</feature>
<reference evidence="2" key="3">
    <citation type="submission" date="2025-09" db="UniProtKB">
        <authorList>
            <consortium name="Ensembl"/>
        </authorList>
    </citation>
    <scope>IDENTIFICATION</scope>
</reference>
<name>A0AAY5E7E8_ELEEL</name>
<feature type="compositionally biased region" description="Basic and acidic residues" evidence="1">
    <location>
        <begin position="197"/>
        <end position="208"/>
    </location>
</feature>
<evidence type="ECO:0000256" key="1">
    <source>
        <dbReference type="SAM" id="MobiDB-lite"/>
    </source>
</evidence>
<dbReference type="GO" id="GO:0001525">
    <property type="term" value="P:angiogenesis"/>
    <property type="evidence" value="ECO:0007669"/>
    <property type="project" value="TreeGrafter"/>
</dbReference>
<dbReference type="InterPro" id="IPR006018">
    <property type="entry name" value="Caldesmon_LSP"/>
</dbReference>
<feature type="compositionally biased region" description="Polar residues" evidence="1">
    <location>
        <begin position="13"/>
        <end position="40"/>
    </location>
</feature>
<dbReference type="PANTHER" id="PTHR18949">
    <property type="entry name" value="CALDESMON"/>
    <property type="match status" value="1"/>
</dbReference>
<feature type="compositionally biased region" description="Basic and acidic residues" evidence="1">
    <location>
        <begin position="50"/>
        <end position="73"/>
    </location>
</feature>
<feature type="region of interest" description="Disordered" evidence="1">
    <location>
        <begin position="197"/>
        <end position="293"/>
    </location>
</feature>
<dbReference type="Pfam" id="PF02029">
    <property type="entry name" value="Caldesmon"/>
    <property type="match status" value="1"/>
</dbReference>
<dbReference type="Proteomes" id="UP000314983">
    <property type="component" value="Chromosome 12"/>
</dbReference>
<feature type="compositionally biased region" description="Basic and acidic residues" evidence="1">
    <location>
        <begin position="219"/>
        <end position="282"/>
    </location>
</feature>
<keyword evidence="3" id="KW-1185">Reference proteome</keyword>
<dbReference type="GO" id="GO:0003779">
    <property type="term" value="F:actin binding"/>
    <property type="evidence" value="ECO:0007669"/>
    <property type="project" value="TreeGrafter"/>
</dbReference>
<feature type="region of interest" description="Disordered" evidence="1">
    <location>
        <begin position="356"/>
        <end position="441"/>
    </location>
</feature>
<feature type="compositionally biased region" description="Basic and acidic residues" evidence="1">
    <location>
        <begin position="390"/>
        <end position="408"/>
    </location>
</feature>
<reference evidence="2 3" key="1">
    <citation type="submission" date="2020-05" db="EMBL/GenBank/DDBJ databases">
        <title>Electrophorus electricus (electric eel) genome, fEleEle1, primary haplotype.</title>
        <authorList>
            <person name="Myers G."/>
            <person name="Meyer A."/>
            <person name="Fedrigo O."/>
            <person name="Formenti G."/>
            <person name="Rhie A."/>
            <person name="Tracey A."/>
            <person name="Sims Y."/>
            <person name="Jarvis E.D."/>
        </authorList>
    </citation>
    <scope>NUCLEOTIDE SEQUENCE [LARGE SCALE GENOMIC DNA]</scope>
</reference>